<dbReference type="InterPro" id="IPR017565">
    <property type="entry name" value="For-dep_Cytc_NO2Rdtase_NrfF"/>
</dbReference>
<dbReference type="GO" id="GO:0046872">
    <property type="term" value="F:metal ion binding"/>
    <property type="evidence" value="ECO:0007669"/>
    <property type="project" value="UniProtKB-KW"/>
</dbReference>
<dbReference type="InterPro" id="IPR005616">
    <property type="entry name" value="CcmH/CycL/Ccl2/NrfF_N"/>
</dbReference>
<evidence type="ECO:0000256" key="3">
    <source>
        <dbReference type="ARBA" id="ARBA00022617"/>
    </source>
</evidence>
<dbReference type="EMBL" id="QENU01000001">
    <property type="protein sequence ID" value="PVX42745.1"/>
    <property type="molecule type" value="Genomic_DNA"/>
</dbReference>
<dbReference type="GO" id="GO:0017004">
    <property type="term" value="P:cytochrome complex assembly"/>
    <property type="evidence" value="ECO:0007669"/>
    <property type="project" value="UniProtKB-ARBA"/>
</dbReference>
<evidence type="ECO:0000256" key="6">
    <source>
        <dbReference type="ARBA" id="ARBA00022764"/>
    </source>
</evidence>
<dbReference type="Pfam" id="PF03918">
    <property type="entry name" value="CcmH"/>
    <property type="match status" value="1"/>
</dbReference>
<keyword evidence="8" id="KW-1133">Transmembrane helix</keyword>
<keyword evidence="11" id="KW-1185">Reference proteome</keyword>
<gene>
    <name evidence="10" type="ORF">C8D76_10173</name>
</gene>
<keyword evidence="8" id="KW-0472">Membrane</keyword>
<dbReference type="InterPro" id="IPR051263">
    <property type="entry name" value="C-type_cytochrome_biogenesis"/>
</dbReference>
<evidence type="ECO:0000313" key="10">
    <source>
        <dbReference type="EMBL" id="PVX42745.1"/>
    </source>
</evidence>
<evidence type="ECO:0000256" key="5">
    <source>
        <dbReference type="ARBA" id="ARBA00022729"/>
    </source>
</evidence>
<feature type="domain" description="CcmH/CycL/Ccl2/NrfF N-terminal" evidence="9">
    <location>
        <begin position="7"/>
        <end position="148"/>
    </location>
</feature>
<feature type="signal peptide" evidence="8">
    <location>
        <begin position="1"/>
        <end position="17"/>
    </location>
</feature>
<dbReference type="Gene3D" id="1.10.8.640">
    <property type="entry name" value="Cytochrome C biogenesis protein"/>
    <property type="match status" value="1"/>
</dbReference>
<evidence type="ECO:0000256" key="8">
    <source>
        <dbReference type="RuleBase" id="RU364112"/>
    </source>
</evidence>
<keyword evidence="6" id="KW-0574">Periplasm</keyword>
<dbReference type="PANTHER" id="PTHR47870:SF2">
    <property type="entry name" value="FORMATE-DEPENDENT NITRITE REDUCTASE COMPLEX SUBUNIT NRFF"/>
    <property type="match status" value="1"/>
</dbReference>
<dbReference type="GO" id="GO:0042597">
    <property type="term" value="C:periplasmic space"/>
    <property type="evidence" value="ECO:0007669"/>
    <property type="project" value="UniProtKB-SubCell"/>
</dbReference>
<keyword evidence="4 8" id="KW-0479">Metal-binding</keyword>
<sequence length="152" mass="17675">MKFLALFFLFFASFVQAEMVDTFQFKNMEDRTRAVALAKSLRCPQCQNQNLVESNSPIAYDLRLEVYKMIDEGKSNEQIVEVITSRFGNFVLYKPPVQWKTALLWGLPLALVLFAFVLVWRYAKQREKIMPKTTALSNQQKQALADLLEKKQ</sequence>
<dbReference type="RefSeq" id="WP_116630857.1">
    <property type="nucleotide sequence ID" value="NZ_QENU01000001.1"/>
</dbReference>
<name>A0A2U0TGK3_9PAST</name>
<protein>
    <recommendedName>
        <fullName evidence="8">Formate-dependent nitrite reductase complex subunit</fullName>
    </recommendedName>
</protein>
<dbReference type="GO" id="GO:0005886">
    <property type="term" value="C:plasma membrane"/>
    <property type="evidence" value="ECO:0007669"/>
    <property type="project" value="TreeGrafter"/>
</dbReference>
<keyword evidence="5 8" id="KW-0732">Signal</keyword>
<dbReference type="OrthoDB" id="9804975at2"/>
<evidence type="ECO:0000256" key="4">
    <source>
        <dbReference type="ARBA" id="ARBA00022723"/>
    </source>
</evidence>
<comment type="function">
    <text evidence="8">Possible subunit of a heme lyase.</text>
</comment>
<keyword evidence="7 8" id="KW-0408">Iron</keyword>
<evidence type="ECO:0000313" key="11">
    <source>
        <dbReference type="Proteomes" id="UP000245909"/>
    </source>
</evidence>
<evidence type="ECO:0000256" key="1">
    <source>
        <dbReference type="ARBA" id="ARBA00004418"/>
    </source>
</evidence>
<dbReference type="AlphaFoldDB" id="A0A2U0TGK3"/>
<keyword evidence="3 8" id="KW-0349">Heme</keyword>
<evidence type="ECO:0000259" key="9">
    <source>
        <dbReference type="Pfam" id="PF03918"/>
    </source>
</evidence>
<dbReference type="InterPro" id="IPR038297">
    <property type="entry name" value="CcmH/CycL/NrfF/Ccl2_sf"/>
</dbReference>
<evidence type="ECO:0000256" key="2">
    <source>
        <dbReference type="ARBA" id="ARBA00010342"/>
    </source>
</evidence>
<comment type="subcellular location">
    <subcellularLocation>
        <location evidence="1">Periplasm</location>
    </subcellularLocation>
</comment>
<proteinExistence type="inferred from homology"/>
<evidence type="ECO:0000256" key="7">
    <source>
        <dbReference type="ARBA" id="ARBA00023004"/>
    </source>
</evidence>
<accession>A0A2U0TGK3</accession>
<feature type="chain" id="PRO_5015372172" description="Formate-dependent nitrite reductase complex subunit" evidence="8">
    <location>
        <begin position="18"/>
        <end position="152"/>
    </location>
</feature>
<reference evidence="10 11" key="1">
    <citation type="submission" date="2018-05" db="EMBL/GenBank/DDBJ databases">
        <title>Genomic Encyclopedia of Type Strains, Phase IV (KMG-IV): sequencing the most valuable type-strain genomes for metagenomic binning, comparative biology and taxonomic classification.</title>
        <authorList>
            <person name="Goeker M."/>
        </authorList>
    </citation>
    <scope>NUCLEOTIDE SEQUENCE [LARGE SCALE GENOMIC DNA]</scope>
    <source>
        <strain evidence="10 11">DSM 22999</strain>
    </source>
</reference>
<comment type="similarity">
    <text evidence="2 8">Belongs to the CcmH/CycL/Ccl2/NrfF family.</text>
</comment>
<keyword evidence="8" id="KW-0812">Transmembrane</keyword>
<dbReference type="CDD" id="cd16378">
    <property type="entry name" value="CcmH_N"/>
    <property type="match status" value="1"/>
</dbReference>
<comment type="caution">
    <text evidence="10">The sequence shown here is derived from an EMBL/GenBank/DDBJ whole genome shotgun (WGS) entry which is preliminary data.</text>
</comment>
<dbReference type="FunFam" id="1.10.8.640:FF:000001">
    <property type="entry name" value="Cytochrome c-type biogenesis protein"/>
    <property type="match status" value="1"/>
</dbReference>
<dbReference type="NCBIfam" id="TIGR03147">
    <property type="entry name" value="cyt_nit_nrfF"/>
    <property type="match status" value="1"/>
</dbReference>
<organism evidence="10 11">
    <name type="scientific">Alitibacter langaaensis DSM 22999</name>
    <dbReference type="NCBI Taxonomy" id="1122935"/>
    <lineage>
        <taxon>Bacteria</taxon>
        <taxon>Pseudomonadati</taxon>
        <taxon>Pseudomonadota</taxon>
        <taxon>Gammaproteobacteria</taxon>
        <taxon>Pasteurellales</taxon>
        <taxon>Pasteurellaceae</taxon>
        <taxon>Alitibacter</taxon>
    </lineage>
</organism>
<dbReference type="Proteomes" id="UP000245909">
    <property type="component" value="Unassembled WGS sequence"/>
</dbReference>
<dbReference type="PANTHER" id="PTHR47870">
    <property type="entry name" value="CYTOCHROME C-TYPE BIOGENESIS PROTEIN CCMH"/>
    <property type="match status" value="1"/>
</dbReference>
<feature type="transmembrane region" description="Helical" evidence="8">
    <location>
        <begin position="102"/>
        <end position="123"/>
    </location>
</feature>